<evidence type="ECO:0000256" key="3">
    <source>
        <dbReference type="PIRSR" id="PIRSR605511-2"/>
    </source>
</evidence>
<dbReference type="Gene3D" id="2.120.10.30">
    <property type="entry name" value="TolB, C-terminal domain"/>
    <property type="match status" value="1"/>
</dbReference>
<dbReference type="InterPro" id="IPR005511">
    <property type="entry name" value="SMP-30"/>
</dbReference>
<evidence type="ECO:0000259" key="4">
    <source>
        <dbReference type="Pfam" id="PF08450"/>
    </source>
</evidence>
<evidence type="ECO:0000313" key="6">
    <source>
        <dbReference type="Proteomes" id="UP000540787"/>
    </source>
</evidence>
<feature type="domain" description="SMP-30/Gluconolactonase/LRE-like region" evidence="4">
    <location>
        <begin position="16"/>
        <end position="266"/>
    </location>
</feature>
<feature type="binding site" evidence="3">
    <location>
        <position position="156"/>
    </location>
    <ligand>
        <name>a divalent metal cation</name>
        <dbReference type="ChEBI" id="CHEBI:60240"/>
    </ligand>
</feature>
<dbReference type="Proteomes" id="UP000540787">
    <property type="component" value="Unassembled WGS sequence"/>
</dbReference>
<evidence type="ECO:0000256" key="1">
    <source>
        <dbReference type="ARBA" id="ARBA00008853"/>
    </source>
</evidence>
<dbReference type="Pfam" id="PF08450">
    <property type="entry name" value="SGL"/>
    <property type="match status" value="1"/>
</dbReference>
<dbReference type="PANTHER" id="PTHR10907">
    <property type="entry name" value="REGUCALCIN"/>
    <property type="match status" value="1"/>
</dbReference>
<dbReference type="GO" id="GO:0004341">
    <property type="term" value="F:gluconolactonase activity"/>
    <property type="evidence" value="ECO:0007669"/>
    <property type="project" value="TreeGrafter"/>
</dbReference>
<dbReference type="GO" id="GO:0005509">
    <property type="term" value="F:calcium ion binding"/>
    <property type="evidence" value="ECO:0007669"/>
    <property type="project" value="TreeGrafter"/>
</dbReference>
<dbReference type="EMBL" id="JACHBX010000001">
    <property type="protein sequence ID" value="MBB6133354.1"/>
    <property type="molecule type" value="Genomic_DNA"/>
</dbReference>
<comment type="caution">
    <text evidence="5">The sequence shown here is derived from an EMBL/GenBank/DDBJ whole genome shotgun (WGS) entry which is preliminary data.</text>
</comment>
<name>A0A7W9WYW1_9BURK</name>
<proteinExistence type="inferred from homology"/>
<feature type="binding site" evidence="3">
    <location>
        <position position="208"/>
    </location>
    <ligand>
        <name>a divalent metal cation</name>
        <dbReference type="ChEBI" id="CHEBI:60240"/>
    </ligand>
</feature>
<dbReference type="SUPFAM" id="SSF63829">
    <property type="entry name" value="Calcium-dependent phosphotriesterase"/>
    <property type="match status" value="1"/>
</dbReference>
<feature type="binding site" evidence="3">
    <location>
        <position position="17"/>
    </location>
    <ligand>
        <name>a divalent metal cation</name>
        <dbReference type="ChEBI" id="CHEBI:60240"/>
    </ligand>
</feature>
<organism evidence="5 6">
    <name type="scientific">Massilia aurea</name>
    <dbReference type="NCBI Taxonomy" id="373040"/>
    <lineage>
        <taxon>Bacteria</taxon>
        <taxon>Pseudomonadati</taxon>
        <taxon>Pseudomonadota</taxon>
        <taxon>Betaproteobacteria</taxon>
        <taxon>Burkholderiales</taxon>
        <taxon>Oxalobacteraceae</taxon>
        <taxon>Telluria group</taxon>
        <taxon>Massilia</taxon>
    </lineage>
</organism>
<keyword evidence="6" id="KW-1185">Reference proteome</keyword>
<dbReference type="RefSeq" id="WP_183552717.1">
    <property type="nucleotide sequence ID" value="NZ_JACHBX010000001.1"/>
</dbReference>
<keyword evidence="3" id="KW-0479">Metal-binding</keyword>
<feature type="active site" description="Proton donor/acceptor" evidence="2">
    <location>
        <position position="208"/>
    </location>
</feature>
<dbReference type="InterPro" id="IPR013658">
    <property type="entry name" value="SGL"/>
</dbReference>
<dbReference type="PANTHER" id="PTHR10907:SF47">
    <property type="entry name" value="REGUCALCIN"/>
    <property type="match status" value="1"/>
</dbReference>
<dbReference type="PRINTS" id="PR01790">
    <property type="entry name" value="SMP30FAMILY"/>
</dbReference>
<evidence type="ECO:0000313" key="5">
    <source>
        <dbReference type="EMBL" id="MBB6133354.1"/>
    </source>
</evidence>
<reference evidence="5 6" key="1">
    <citation type="submission" date="2020-08" db="EMBL/GenBank/DDBJ databases">
        <title>The Agave Microbiome: Exploring the role of microbial communities in plant adaptations to desert environments.</title>
        <authorList>
            <person name="Partida-Martinez L.P."/>
        </authorList>
    </citation>
    <scope>NUCLEOTIDE SEQUENCE [LARGE SCALE GENOMIC DNA]</scope>
    <source>
        <strain evidence="5 6">AT3.2</strain>
    </source>
</reference>
<feature type="binding site" evidence="3">
    <location>
        <position position="125"/>
    </location>
    <ligand>
        <name>substrate</name>
    </ligand>
</feature>
<comment type="similarity">
    <text evidence="1">Belongs to the SMP-30/CGR1 family.</text>
</comment>
<comment type="cofactor">
    <cofactor evidence="3">
        <name>Zn(2+)</name>
        <dbReference type="ChEBI" id="CHEBI:29105"/>
    </cofactor>
    <text evidence="3">Binds 1 divalent metal cation per subunit.</text>
</comment>
<feature type="binding site" evidence="3">
    <location>
        <position position="107"/>
    </location>
    <ligand>
        <name>substrate</name>
    </ligand>
</feature>
<dbReference type="GO" id="GO:0019853">
    <property type="term" value="P:L-ascorbic acid biosynthetic process"/>
    <property type="evidence" value="ECO:0007669"/>
    <property type="project" value="TreeGrafter"/>
</dbReference>
<accession>A0A7W9WYW1</accession>
<keyword evidence="3" id="KW-0862">Zinc</keyword>
<gene>
    <name evidence="5" type="ORF">HD842_001465</name>
</gene>
<evidence type="ECO:0000256" key="2">
    <source>
        <dbReference type="PIRSR" id="PIRSR605511-1"/>
    </source>
</evidence>
<protein>
    <submittedName>
        <fullName evidence="5">Sugar lactone lactonase YvrE</fullName>
    </submittedName>
</protein>
<sequence>MVADVERIAGVHCATGESPLWHAGQAAWYWVDIPARRIWRRDHASGALLHWTAPEMVACIAASSDGSLIAGMETGLFRLALNADGTLDASRLAAPVAAELGEGMRFNDGRCDRQGRFWSGTMFMDMGAARPVGGLYRYSAAGGLHGPVVRNLLTQNGLAWSPDGRTMYLSDSHPQRRLVWAYDYDIEAGLPHNERVFLNLTGQLGRPDGAAVDADGCYWSCANDGGVVQRFTPQGKLDREIALPMAKPSMCAFGGPDLDLLLVTSIDPAGAGNAGGDAGSVVILRPGVKGIAEAPFAV</sequence>
<dbReference type="InterPro" id="IPR011042">
    <property type="entry name" value="6-blade_b-propeller_TolB-like"/>
</dbReference>
<dbReference type="AlphaFoldDB" id="A0A7W9WYW1"/>
<feature type="binding site" evidence="3">
    <location>
        <position position="105"/>
    </location>
    <ligand>
        <name>substrate</name>
    </ligand>
</feature>